<evidence type="ECO:0000313" key="1">
    <source>
        <dbReference type="Proteomes" id="UP000095281"/>
    </source>
</evidence>
<dbReference type="AlphaFoldDB" id="A0A1I8BUD3"/>
<dbReference type="WBParaSite" id="MhA1_Contig61.frz3.gene6">
    <property type="protein sequence ID" value="MhA1_Contig61.frz3.gene6"/>
    <property type="gene ID" value="MhA1_Contig61.frz3.gene6"/>
</dbReference>
<protein>
    <submittedName>
        <fullName evidence="2">Uncharacterized protein</fullName>
    </submittedName>
</protein>
<sequence>MYNIFKYKLVNQIIGQSSNTEDKIAFNPPEISFLIQILKTIEDTDLKEYDFNSKTYKKIQDIIAGKQALYINHRSNGVVIEEFNSKLEKVSIKEYKNFS</sequence>
<reference evidence="2" key="1">
    <citation type="submission" date="2016-11" db="UniProtKB">
        <authorList>
            <consortium name="WormBaseParasite"/>
        </authorList>
    </citation>
    <scope>IDENTIFICATION</scope>
</reference>
<accession>A0A1I8BUD3</accession>
<proteinExistence type="predicted"/>
<evidence type="ECO:0000313" key="2">
    <source>
        <dbReference type="WBParaSite" id="MhA1_Contig61.frz3.gene6"/>
    </source>
</evidence>
<dbReference type="Proteomes" id="UP000095281">
    <property type="component" value="Unplaced"/>
</dbReference>
<keyword evidence="1" id="KW-1185">Reference proteome</keyword>
<organism evidence="1 2">
    <name type="scientific">Meloidogyne hapla</name>
    <name type="common">Root-knot nematode worm</name>
    <dbReference type="NCBI Taxonomy" id="6305"/>
    <lineage>
        <taxon>Eukaryota</taxon>
        <taxon>Metazoa</taxon>
        <taxon>Ecdysozoa</taxon>
        <taxon>Nematoda</taxon>
        <taxon>Chromadorea</taxon>
        <taxon>Rhabditida</taxon>
        <taxon>Tylenchina</taxon>
        <taxon>Tylenchomorpha</taxon>
        <taxon>Tylenchoidea</taxon>
        <taxon>Meloidogynidae</taxon>
        <taxon>Meloidogyninae</taxon>
        <taxon>Meloidogyne</taxon>
    </lineage>
</organism>
<name>A0A1I8BUD3_MELHA</name>